<feature type="non-terminal residue" evidence="2">
    <location>
        <position position="240"/>
    </location>
</feature>
<dbReference type="InterPro" id="IPR052925">
    <property type="entry name" value="Phage_Integrase-like_Recomb"/>
</dbReference>
<dbReference type="PANTHER" id="PTHR34605:SF3">
    <property type="entry name" value="P CELL-TYPE AGGLUTINATION PROTEIN MAP4-LIKE-RELATED"/>
    <property type="match status" value="1"/>
</dbReference>
<sequence length="240" mass="27463">HHLSIEPTPETLSRYIAYTSQFIASGPKYLSGVRHFLSDLYPNFDANRAHPLVTTTIRGSKKIRADPVRRKLPLRPAHLQTFLLIARGSGSYDDLLFATILSCLFYACHRSGELVQKNSKDLFDWRKIIKRSSLTFSQGRAQYHLPYHKGDPFYRGTNILFSQQEVADPVTLLKEYVDRRDSVHQARLALFLREDGSHPTRSWFDARFFAVLSREFGRHSARAGGATFYASLSLSEDIIQ</sequence>
<dbReference type="AlphaFoldDB" id="A0A0C9X8I6"/>
<evidence type="ECO:0000313" key="2">
    <source>
        <dbReference type="EMBL" id="KIJ92652.1"/>
    </source>
</evidence>
<accession>A0A0C9X8I6</accession>
<protein>
    <submittedName>
        <fullName evidence="2">Uncharacterized protein</fullName>
    </submittedName>
</protein>
<gene>
    <name evidence="2" type="ORF">K443DRAFT_78089</name>
</gene>
<reference evidence="2 3" key="1">
    <citation type="submission" date="2014-04" db="EMBL/GenBank/DDBJ databases">
        <authorList>
            <consortium name="DOE Joint Genome Institute"/>
            <person name="Kuo A."/>
            <person name="Kohler A."/>
            <person name="Nagy L.G."/>
            <person name="Floudas D."/>
            <person name="Copeland A."/>
            <person name="Barry K.W."/>
            <person name="Cichocki N."/>
            <person name="Veneault-Fourrey C."/>
            <person name="LaButti K."/>
            <person name="Lindquist E.A."/>
            <person name="Lipzen A."/>
            <person name="Lundell T."/>
            <person name="Morin E."/>
            <person name="Murat C."/>
            <person name="Sun H."/>
            <person name="Tunlid A."/>
            <person name="Henrissat B."/>
            <person name="Grigoriev I.V."/>
            <person name="Hibbett D.S."/>
            <person name="Martin F."/>
            <person name="Nordberg H.P."/>
            <person name="Cantor M.N."/>
            <person name="Hua S.X."/>
        </authorList>
    </citation>
    <scope>NUCLEOTIDE SEQUENCE [LARGE SCALE GENOMIC DNA]</scope>
    <source>
        <strain evidence="2 3">LaAM-08-1</strain>
    </source>
</reference>
<organism evidence="2 3">
    <name type="scientific">Laccaria amethystina LaAM-08-1</name>
    <dbReference type="NCBI Taxonomy" id="1095629"/>
    <lineage>
        <taxon>Eukaryota</taxon>
        <taxon>Fungi</taxon>
        <taxon>Dikarya</taxon>
        <taxon>Basidiomycota</taxon>
        <taxon>Agaricomycotina</taxon>
        <taxon>Agaricomycetes</taxon>
        <taxon>Agaricomycetidae</taxon>
        <taxon>Agaricales</taxon>
        <taxon>Agaricineae</taxon>
        <taxon>Hydnangiaceae</taxon>
        <taxon>Laccaria</taxon>
    </lineage>
</organism>
<dbReference type="GO" id="GO:0003677">
    <property type="term" value="F:DNA binding"/>
    <property type="evidence" value="ECO:0007669"/>
    <property type="project" value="InterPro"/>
</dbReference>
<dbReference type="Proteomes" id="UP000054477">
    <property type="component" value="Unassembled WGS sequence"/>
</dbReference>
<keyword evidence="1" id="KW-0233">DNA recombination</keyword>
<evidence type="ECO:0000313" key="3">
    <source>
        <dbReference type="Proteomes" id="UP000054477"/>
    </source>
</evidence>
<dbReference type="PANTHER" id="PTHR34605">
    <property type="entry name" value="PHAGE_INTEGRASE DOMAIN-CONTAINING PROTEIN"/>
    <property type="match status" value="1"/>
</dbReference>
<proteinExistence type="predicted"/>
<feature type="non-terminal residue" evidence="2">
    <location>
        <position position="1"/>
    </location>
</feature>
<name>A0A0C9X8I6_9AGAR</name>
<dbReference type="GO" id="GO:0006310">
    <property type="term" value="P:DNA recombination"/>
    <property type="evidence" value="ECO:0007669"/>
    <property type="project" value="UniProtKB-KW"/>
</dbReference>
<keyword evidence="3" id="KW-1185">Reference proteome</keyword>
<dbReference type="OrthoDB" id="5598396at2759"/>
<dbReference type="InterPro" id="IPR011010">
    <property type="entry name" value="DNA_brk_join_enz"/>
</dbReference>
<evidence type="ECO:0000256" key="1">
    <source>
        <dbReference type="ARBA" id="ARBA00023172"/>
    </source>
</evidence>
<dbReference type="GO" id="GO:0015074">
    <property type="term" value="P:DNA integration"/>
    <property type="evidence" value="ECO:0007669"/>
    <property type="project" value="InterPro"/>
</dbReference>
<dbReference type="HOGENOM" id="CLU_083223_0_0_1"/>
<dbReference type="InterPro" id="IPR013762">
    <property type="entry name" value="Integrase-like_cat_sf"/>
</dbReference>
<reference evidence="3" key="2">
    <citation type="submission" date="2015-01" db="EMBL/GenBank/DDBJ databases">
        <title>Evolutionary Origins and Diversification of the Mycorrhizal Mutualists.</title>
        <authorList>
            <consortium name="DOE Joint Genome Institute"/>
            <consortium name="Mycorrhizal Genomics Consortium"/>
            <person name="Kohler A."/>
            <person name="Kuo A."/>
            <person name="Nagy L.G."/>
            <person name="Floudas D."/>
            <person name="Copeland A."/>
            <person name="Barry K.W."/>
            <person name="Cichocki N."/>
            <person name="Veneault-Fourrey C."/>
            <person name="LaButti K."/>
            <person name="Lindquist E.A."/>
            <person name="Lipzen A."/>
            <person name="Lundell T."/>
            <person name="Morin E."/>
            <person name="Murat C."/>
            <person name="Riley R."/>
            <person name="Ohm R."/>
            <person name="Sun H."/>
            <person name="Tunlid A."/>
            <person name="Henrissat B."/>
            <person name="Grigoriev I.V."/>
            <person name="Hibbett D.S."/>
            <person name="Martin F."/>
        </authorList>
    </citation>
    <scope>NUCLEOTIDE SEQUENCE [LARGE SCALE GENOMIC DNA]</scope>
    <source>
        <strain evidence="3">LaAM-08-1</strain>
    </source>
</reference>
<dbReference type="Gene3D" id="1.10.443.10">
    <property type="entry name" value="Intergrase catalytic core"/>
    <property type="match status" value="1"/>
</dbReference>
<dbReference type="EMBL" id="KN838894">
    <property type="protein sequence ID" value="KIJ92652.1"/>
    <property type="molecule type" value="Genomic_DNA"/>
</dbReference>
<dbReference type="SUPFAM" id="SSF56349">
    <property type="entry name" value="DNA breaking-rejoining enzymes"/>
    <property type="match status" value="1"/>
</dbReference>